<proteinExistence type="predicted"/>
<gene>
    <name evidence="4" type="ORF">JXQ802_LOCUS42007</name>
    <name evidence="3" type="ORF">PYM288_LOCUS27119</name>
</gene>
<evidence type="ECO:0000313" key="5">
    <source>
        <dbReference type="Proteomes" id="UP000663870"/>
    </source>
</evidence>
<organism evidence="4 5">
    <name type="scientific">Rotaria sordida</name>
    <dbReference type="NCBI Taxonomy" id="392033"/>
    <lineage>
        <taxon>Eukaryota</taxon>
        <taxon>Metazoa</taxon>
        <taxon>Spiralia</taxon>
        <taxon>Gnathifera</taxon>
        <taxon>Rotifera</taxon>
        <taxon>Eurotatoria</taxon>
        <taxon>Bdelloidea</taxon>
        <taxon>Philodinida</taxon>
        <taxon>Philodinidae</taxon>
        <taxon>Rotaria</taxon>
    </lineage>
</organism>
<dbReference type="Proteomes" id="UP000663870">
    <property type="component" value="Unassembled WGS sequence"/>
</dbReference>
<evidence type="ECO:0000313" key="4">
    <source>
        <dbReference type="EMBL" id="CAF1527785.1"/>
    </source>
</evidence>
<evidence type="ECO:0000256" key="1">
    <source>
        <dbReference type="SAM" id="MobiDB-lite"/>
    </source>
</evidence>
<dbReference type="AlphaFoldDB" id="A0A815UUX1"/>
<reference evidence="4" key="1">
    <citation type="submission" date="2021-02" db="EMBL/GenBank/DDBJ databases">
        <authorList>
            <person name="Nowell W R."/>
        </authorList>
    </citation>
    <scope>NUCLEOTIDE SEQUENCE</scope>
</reference>
<accession>A0A815UUX1</accession>
<dbReference type="SMART" id="SM00021">
    <property type="entry name" value="DAX"/>
    <property type="match status" value="1"/>
</dbReference>
<dbReference type="EMBL" id="CAJNOL010002770">
    <property type="protein sequence ID" value="CAF1527785.1"/>
    <property type="molecule type" value="Genomic_DNA"/>
</dbReference>
<protein>
    <recommendedName>
        <fullName evidence="2">DIX domain-containing protein</fullName>
    </recommendedName>
</protein>
<dbReference type="EMBL" id="CAJNOH010001739">
    <property type="protein sequence ID" value="CAF1245845.1"/>
    <property type="molecule type" value="Genomic_DNA"/>
</dbReference>
<evidence type="ECO:0000259" key="2">
    <source>
        <dbReference type="SMART" id="SM00021"/>
    </source>
</evidence>
<name>A0A815UUX1_9BILA</name>
<dbReference type="Proteomes" id="UP000663854">
    <property type="component" value="Unassembled WGS sequence"/>
</dbReference>
<sequence>MSKMNEVISTSTSEIKVFYYIDGQDTPYLTKLNVTGSPPIGKVKEEIIDDEEILPFDTQDRIVAYLVSNEGSTISSGGGGLGEKNKHSKHLHHQQDYRILTSTPNSSFNIQQLRLQSEFGARSFSSSNLESTTSLDETENDQYSKITDSTIISSRYHGRNRPRGRQHQLPSGLDQVLFSILSSNFFI</sequence>
<feature type="domain" description="DIX" evidence="2">
    <location>
        <begin position="12"/>
        <end position="70"/>
    </location>
</feature>
<comment type="caution">
    <text evidence="4">The sequence shown here is derived from an EMBL/GenBank/DDBJ whole genome shotgun (WGS) entry which is preliminary data.</text>
</comment>
<evidence type="ECO:0000313" key="3">
    <source>
        <dbReference type="EMBL" id="CAF1245845.1"/>
    </source>
</evidence>
<keyword evidence="5" id="KW-1185">Reference proteome</keyword>
<dbReference type="InterPro" id="IPR001158">
    <property type="entry name" value="DIX"/>
</dbReference>
<feature type="region of interest" description="Disordered" evidence="1">
    <location>
        <begin position="74"/>
        <end position="94"/>
    </location>
</feature>